<dbReference type="InterPro" id="IPR058625">
    <property type="entry name" value="MdtA-like_BSH"/>
</dbReference>
<evidence type="ECO:0000313" key="6">
    <source>
        <dbReference type="EMBL" id="GGX64842.1"/>
    </source>
</evidence>
<feature type="domain" description="Multidrug resistance protein MdtA-like barrel-sandwich hybrid" evidence="4">
    <location>
        <begin position="75"/>
        <end position="202"/>
    </location>
</feature>
<dbReference type="GO" id="GO:1990281">
    <property type="term" value="C:efflux pump complex"/>
    <property type="evidence" value="ECO:0007669"/>
    <property type="project" value="TreeGrafter"/>
</dbReference>
<comment type="caution">
    <text evidence="6">The sequence shown here is derived from an EMBL/GenBank/DDBJ whole genome shotgun (WGS) entry which is preliminary data.</text>
</comment>
<dbReference type="Gene3D" id="2.40.50.100">
    <property type="match status" value="1"/>
</dbReference>
<name>A0A918NG21_9PROT</name>
<dbReference type="AlphaFoldDB" id="A0A918NG21"/>
<sequence>MKFNTSYIIAGSLLLLGGVWFLVNNLGEEAPLPVSTPATAQADAQRTMPTVQVRSVRASEHPNVLELYGQTQANREVSVKAETSGLVAQVSVREGQRVKRGQTLCRQDLNARAAQVDQAKANLRTIETDLNAARVLAEKGFQSSSRVTAFEAQLDGARAMLKQAEIEADNINIRAPFDGIWERQSAQVGDFLSPGMSCGLLVDMSPLKVNVQLNETQIGKIEIGDSAQIELATGQTVTGEIKFIEAKADPATRTFRVELHVPNSDYRLKAGVTATVRITSGLTSAQQIPSSILTLADSGDVGVRYLDASNIVRFASVKTIDETPNGIWVTGLPDVTRIIVEGQDFVSVGMEVDAKEDYTSPENPTPRRAANTSTGIE</sequence>
<dbReference type="EMBL" id="BMYV01000001">
    <property type="protein sequence ID" value="GGX64842.1"/>
    <property type="molecule type" value="Genomic_DNA"/>
</dbReference>
<keyword evidence="2" id="KW-0175">Coiled coil</keyword>
<dbReference type="PANTHER" id="PTHR30469:SF29">
    <property type="entry name" value="BLR2860 PROTEIN"/>
    <property type="match status" value="1"/>
</dbReference>
<evidence type="ECO:0000256" key="3">
    <source>
        <dbReference type="SAM" id="MobiDB-lite"/>
    </source>
</evidence>
<dbReference type="Gene3D" id="2.40.420.20">
    <property type="match status" value="1"/>
</dbReference>
<dbReference type="NCBIfam" id="TIGR01730">
    <property type="entry name" value="RND_mfp"/>
    <property type="match status" value="1"/>
</dbReference>
<evidence type="ECO:0000256" key="1">
    <source>
        <dbReference type="ARBA" id="ARBA00009477"/>
    </source>
</evidence>
<evidence type="ECO:0000259" key="4">
    <source>
        <dbReference type="Pfam" id="PF25917"/>
    </source>
</evidence>
<dbReference type="InterPro" id="IPR006143">
    <property type="entry name" value="RND_pump_MFP"/>
</dbReference>
<protein>
    <submittedName>
        <fullName evidence="6">Hemolysin D</fullName>
    </submittedName>
</protein>
<accession>A0A918NG21</accession>
<dbReference type="RefSeq" id="WP_189583209.1">
    <property type="nucleotide sequence ID" value="NZ_BMYV01000001.1"/>
</dbReference>
<keyword evidence="7" id="KW-1185">Reference proteome</keyword>
<reference evidence="6 7" key="1">
    <citation type="journal article" date="2014" name="Int. J. Syst. Evol. Microbiol.">
        <title>Complete genome sequence of Corynebacterium casei LMG S-19264T (=DSM 44701T), isolated from a smear-ripened cheese.</title>
        <authorList>
            <consortium name="US DOE Joint Genome Institute (JGI-PGF)"/>
            <person name="Walter F."/>
            <person name="Albersmeier A."/>
            <person name="Kalinowski J."/>
            <person name="Ruckert C."/>
        </authorList>
    </citation>
    <scope>NUCLEOTIDE SEQUENCE [LARGE SCALE GENOMIC DNA]</scope>
    <source>
        <strain evidence="6 7">KCTC 23968</strain>
    </source>
</reference>
<dbReference type="Gene3D" id="1.10.287.470">
    <property type="entry name" value="Helix hairpin bin"/>
    <property type="match status" value="1"/>
</dbReference>
<dbReference type="SUPFAM" id="SSF111369">
    <property type="entry name" value="HlyD-like secretion proteins"/>
    <property type="match status" value="1"/>
</dbReference>
<dbReference type="PANTHER" id="PTHR30469">
    <property type="entry name" value="MULTIDRUG RESISTANCE PROTEIN MDTA"/>
    <property type="match status" value="1"/>
</dbReference>
<dbReference type="Proteomes" id="UP000600865">
    <property type="component" value="Unassembled WGS sequence"/>
</dbReference>
<comment type="similarity">
    <text evidence="1">Belongs to the membrane fusion protein (MFP) (TC 8.A.1) family.</text>
</comment>
<proteinExistence type="inferred from homology"/>
<organism evidence="6 7">
    <name type="scientific">Litorimonas cladophorae</name>
    <dbReference type="NCBI Taxonomy" id="1220491"/>
    <lineage>
        <taxon>Bacteria</taxon>
        <taxon>Pseudomonadati</taxon>
        <taxon>Pseudomonadota</taxon>
        <taxon>Alphaproteobacteria</taxon>
        <taxon>Maricaulales</taxon>
        <taxon>Robiginitomaculaceae</taxon>
    </lineage>
</organism>
<evidence type="ECO:0000259" key="5">
    <source>
        <dbReference type="Pfam" id="PF25954"/>
    </source>
</evidence>
<dbReference type="GO" id="GO:0015562">
    <property type="term" value="F:efflux transmembrane transporter activity"/>
    <property type="evidence" value="ECO:0007669"/>
    <property type="project" value="TreeGrafter"/>
</dbReference>
<dbReference type="Pfam" id="PF25917">
    <property type="entry name" value="BSH_RND"/>
    <property type="match status" value="1"/>
</dbReference>
<gene>
    <name evidence="6" type="ORF">GCM10011309_13870</name>
</gene>
<evidence type="ECO:0000313" key="7">
    <source>
        <dbReference type="Proteomes" id="UP000600865"/>
    </source>
</evidence>
<feature type="coiled-coil region" evidence="2">
    <location>
        <begin position="116"/>
        <end position="174"/>
    </location>
</feature>
<feature type="domain" description="CusB-like beta-barrel" evidence="5">
    <location>
        <begin position="209"/>
        <end position="280"/>
    </location>
</feature>
<dbReference type="InterPro" id="IPR058792">
    <property type="entry name" value="Beta-barrel_RND_2"/>
</dbReference>
<dbReference type="Gene3D" id="2.40.30.170">
    <property type="match status" value="1"/>
</dbReference>
<feature type="region of interest" description="Disordered" evidence="3">
    <location>
        <begin position="355"/>
        <end position="377"/>
    </location>
</feature>
<evidence type="ECO:0000256" key="2">
    <source>
        <dbReference type="SAM" id="Coils"/>
    </source>
</evidence>
<dbReference type="Pfam" id="PF25954">
    <property type="entry name" value="Beta-barrel_RND_2"/>
    <property type="match status" value="1"/>
</dbReference>